<evidence type="ECO:0000256" key="2">
    <source>
        <dbReference type="ARBA" id="ARBA00009759"/>
    </source>
</evidence>
<feature type="binding site" evidence="6">
    <location>
        <position position="198"/>
    </location>
    <ligand>
        <name>Mg(2+)</name>
        <dbReference type="ChEBI" id="CHEBI:18420"/>
        <label>1</label>
        <note>catalytic</note>
    </ligand>
</feature>
<evidence type="ECO:0000256" key="5">
    <source>
        <dbReference type="ARBA" id="ARBA00022842"/>
    </source>
</evidence>
<organism evidence="7 8">
    <name type="scientific">Cannabis sativa</name>
    <name type="common">Hemp</name>
    <name type="synonym">Marijuana</name>
    <dbReference type="NCBI Taxonomy" id="3483"/>
    <lineage>
        <taxon>Eukaryota</taxon>
        <taxon>Viridiplantae</taxon>
        <taxon>Streptophyta</taxon>
        <taxon>Embryophyta</taxon>
        <taxon>Tracheophyta</taxon>
        <taxon>Spermatophyta</taxon>
        <taxon>Magnoliopsida</taxon>
        <taxon>eudicotyledons</taxon>
        <taxon>Gunneridae</taxon>
        <taxon>Pentapetalae</taxon>
        <taxon>rosids</taxon>
        <taxon>fabids</taxon>
        <taxon>Rosales</taxon>
        <taxon>Cannabaceae</taxon>
        <taxon>Cannabis</taxon>
    </lineage>
</organism>
<dbReference type="Gramene" id="evm.model.02.2964">
    <property type="protein sequence ID" value="cds.evm.model.02.2964"/>
    <property type="gene ID" value="evm.TU.02.2964"/>
</dbReference>
<feature type="binding site" evidence="6">
    <location>
        <position position="201"/>
    </location>
    <ligand>
        <name>Mg(2+)</name>
        <dbReference type="ChEBI" id="CHEBI:18420"/>
        <label>1</label>
        <note>catalytic</note>
    </ligand>
</feature>
<dbReference type="OMA" id="PHARSHI"/>
<feature type="binding site" evidence="6">
    <location>
        <position position="138"/>
    </location>
    <ligand>
        <name>Mg(2+)</name>
        <dbReference type="ChEBI" id="CHEBI:18420"/>
        <label>1</label>
        <note>catalytic</note>
    </ligand>
</feature>
<dbReference type="PANTHER" id="PTHR43200:SF4">
    <property type="entry name" value="PAP-SPECIFIC PHOSPHATASE, MITOCHONDRIAL-RELATED"/>
    <property type="match status" value="1"/>
</dbReference>
<comment type="similarity">
    <text evidence="2">Belongs to the inositol monophosphatase superfamily.</text>
</comment>
<sequence>MSFQSNVLDDLLHATLNVHAMDFSFVQCAMLYLSFYTFFESNLLTEKKGQEPLILQSRKKSKLEVGPGEVGPGFLSATEIRRSPKPQPNPVKSSLFSSDGRVVEKNDQTPVTIADFGVQALVSLELGNLFPSIPLVAEEDSTFIRSNNLEDLVVNAVTGNSSFTESTCTEADVLQAIDRGGKDAFTFGTKPATYWVLDPIDGTRGFLKGSEALFVVGLALVVDGEIALGVMGCPNWQNEQSNKLGIIMVSHVGCGTWTKQSPFVLDGTTGVPSSWIRCFVDHCCIVHEARFCSQDSQSWDSLPLSPLFSATTDVDSVGENQVLLIPSCCGSLCKYLMVASGRASIFILRSKVDRIIKAWDHAVGMICVHEAGGKVSDWKGNQIDLAADEGGRRFIYPSGGVLVTNATLHNQILELISCGSTVSQ</sequence>
<evidence type="ECO:0000256" key="4">
    <source>
        <dbReference type="ARBA" id="ARBA00022801"/>
    </source>
</evidence>
<comment type="cofactor">
    <cofactor evidence="1 6">
        <name>Mg(2+)</name>
        <dbReference type="ChEBI" id="CHEBI:18420"/>
    </cofactor>
</comment>
<dbReference type="EnsemblPlants" id="evm.model.02.2964">
    <property type="protein sequence ID" value="cds.evm.model.02.2964"/>
    <property type="gene ID" value="evm.TU.02.2964"/>
</dbReference>
<dbReference type="GO" id="GO:0000103">
    <property type="term" value="P:sulfate assimilation"/>
    <property type="evidence" value="ECO:0007669"/>
    <property type="project" value="TreeGrafter"/>
</dbReference>
<keyword evidence="8" id="KW-1185">Reference proteome</keyword>
<dbReference type="PROSITE" id="PS00629">
    <property type="entry name" value="IMP_1"/>
    <property type="match status" value="1"/>
</dbReference>
<feature type="binding site" evidence="6">
    <location>
        <position position="360"/>
    </location>
    <ligand>
        <name>Mg(2+)</name>
        <dbReference type="ChEBI" id="CHEBI:18420"/>
        <label>1</label>
        <note>catalytic</note>
    </ligand>
</feature>
<dbReference type="Pfam" id="PF00459">
    <property type="entry name" value="Inositol_P"/>
    <property type="match status" value="1"/>
</dbReference>
<dbReference type="GO" id="GO:0008441">
    <property type="term" value="F:3'(2'),5'-bisphosphate nucleotidase activity"/>
    <property type="evidence" value="ECO:0007669"/>
    <property type="project" value="TreeGrafter"/>
</dbReference>
<evidence type="ECO:0000256" key="1">
    <source>
        <dbReference type="ARBA" id="ARBA00001946"/>
    </source>
</evidence>
<dbReference type="CDD" id="cd01517">
    <property type="entry name" value="PAP_phosphatase"/>
    <property type="match status" value="1"/>
</dbReference>
<evidence type="ECO:0000313" key="7">
    <source>
        <dbReference type="EnsemblPlants" id="cds.evm.model.02.2964"/>
    </source>
</evidence>
<dbReference type="SUPFAM" id="SSF56655">
    <property type="entry name" value="Carbohydrate phosphatase"/>
    <property type="match status" value="1"/>
</dbReference>
<dbReference type="EMBL" id="UZAU01000239">
    <property type="status" value="NOT_ANNOTATED_CDS"/>
    <property type="molecule type" value="Genomic_DNA"/>
</dbReference>
<reference evidence="7" key="2">
    <citation type="submission" date="2021-03" db="UniProtKB">
        <authorList>
            <consortium name="EnsemblPlants"/>
        </authorList>
    </citation>
    <scope>IDENTIFICATION</scope>
</reference>
<dbReference type="InterPro" id="IPR020583">
    <property type="entry name" value="Inositol_monoP_metal-BS"/>
</dbReference>
<dbReference type="PANTHER" id="PTHR43200">
    <property type="entry name" value="PHOSPHATASE"/>
    <property type="match status" value="1"/>
</dbReference>
<keyword evidence="3 6" id="KW-0479">Metal-binding</keyword>
<dbReference type="GO" id="GO:0046872">
    <property type="term" value="F:metal ion binding"/>
    <property type="evidence" value="ECO:0007669"/>
    <property type="project" value="UniProtKB-KW"/>
</dbReference>
<evidence type="ECO:0008006" key="9">
    <source>
        <dbReference type="Google" id="ProtNLM"/>
    </source>
</evidence>
<dbReference type="InterPro" id="IPR051090">
    <property type="entry name" value="Inositol_monoP_superfamily"/>
</dbReference>
<feature type="binding site" evidence="6">
    <location>
        <position position="200"/>
    </location>
    <ligand>
        <name>Mg(2+)</name>
        <dbReference type="ChEBI" id="CHEBI:18420"/>
        <label>1</label>
        <note>catalytic</note>
    </ligand>
</feature>
<evidence type="ECO:0000256" key="6">
    <source>
        <dbReference type="PIRSR" id="PIRSR600760-2"/>
    </source>
</evidence>
<evidence type="ECO:0000256" key="3">
    <source>
        <dbReference type="ARBA" id="ARBA00022723"/>
    </source>
</evidence>
<name>A0A803NZH1_CANSA</name>
<evidence type="ECO:0000313" key="8">
    <source>
        <dbReference type="Proteomes" id="UP000596661"/>
    </source>
</evidence>
<dbReference type="InterPro" id="IPR000760">
    <property type="entry name" value="Inositol_monophosphatase-like"/>
</dbReference>
<dbReference type="Proteomes" id="UP000596661">
    <property type="component" value="Chromosome 2"/>
</dbReference>
<proteinExistence type="inferred from homology"/>
<protein>
    <recommendedName>
        <fullName evidence="9">PAP-specific phosphatase, mitochondrial</fullName>
    </recommendedName>
</protein>
<dbReference type="Gene3D" id="3.40.190.80">
    <property type="match status" value="1"/>
</dbReference>
<accession>A0A803NZH1</accession>
<dbReference type="Gene3D" id="3.30.540.10">
    <property type="entry name" value="Fructose-1,6-Bisphosphatase, subunit A, domain 1"/>
    <property type="match status" value="1"/>
</dbReference>
<dbReference type="AlphaFoldDB" id="A0A803NZH1"/>
<reference evidence="7" key="1">
    <citation type="submission" date="2018-11" db="EMBL/GenBank/DDBJ databases">
        <authorList>
            <person name="Grassa J C."/>
        </authorList>
    </citation>
    <scope>NUCLEOTIDE SEQUENCE [LARGE SCALE GENOMIC DNA]</scope>
</reference>
<keyword evidence="4" id="KW-0378">Hydrolase</keyword>
<keyword evidence="5 6" id="KW-0460">Magnesium</keyword>